<dbReference type="STRING" id="1052585.GYO_0500"/>
<dbReference type="KEGG" id="bst:GYO_0500"/>
<accession>G4NTT2</accession>
<keyword evidence="1" id="KW-0812">Transmembrane</keyword>
<sequence>MYAGTTVGTCVAGFLYQNSQHFGAVTGFTAILFILSMALYQTISKTGKRRSTARAQM</sequence>
<reference evidence="2 3" key="1">
    <citation type="journal article" date="2012" name="J. Bacteriol.">
        <title>Whole-genome sequences of Bacillus subtilis and close relatives.</title>
        <authorList>
            <person name="Earl A.M."/>
            <person name="Eppinger M."/>
            <person name="Fricke W.F."/>
            <person name="Rosovitz M.J."/>
            <person name="Rasko D.A."/>
            <person name="Daugherty S."/>
            <person name="Losick R."/>
            <person name="Kolter R."/>
            <person name="Ravel J."/>
        </authorList>
    </citation>
    <scope>NUCLEOTIDE SEQUENCE [LARGE SCALE GENOMIC DNA]</scope>
    <source>
        <strain evidence="3">DSM 15029 / JCM 12233 / NBRC 101239 / NRRL B-23049 / TU-B-10</strain>
    </source>
</reference>
<proteinExistence type="predicted"/>
<evidence type="ECO:0000313" key="2">
    <source>
        <dbReference type="EMBL" id="AEP85212.1"/>
    </source>
</evidence>
<evidence type="ECO:0000313" key="3">
    <source>
        <dbReference type="Proteomes" id="UP000002651"/>
    </source>
</evidence>
<protein>
    <submittedName>
        <fullName evidence="2">Uncharacterized protein</fullName>
    </submittedName>
</protein>
<keyword evidence="1" id="KW-0472">Membrane</keyword>
<dbReference type="HOGENOM" id="CLU_211348_0_0_9"/>
<evidence type="ECO:0000256" key="1">
    <source>
        <dbReference type="SAM" id="Phobius"/>
    </source>
</evidence>
<keyword evidence="3" id="KW-1185">Reference proteome</keyword>
<dbReference type="Proteomes" id="UP000002651">
    <property type="component" value="Chromosome"/>
</dbReference>
<dbReference type="EMBL" id="CP002905">
    <property type="protein sequence ID" value="AEP85212.1"/>
    <property type="molecule type" value="Genomic_DNA"/>
</dbReference>
<gene>
    <name evidence="2" type="ordered locus">GYO_0500</name>
</gene>
<organism evidence="2 3">
    <name type="scientific">Bacillus spizizenii (strain DSM 15029 / JCM 12233 / NBRC 101239 / NRRL B-23049 / TU-B-10)</name>
    <name type="common">Bacillus subtilis subsp. spizizenii</name>
    <dbReference type="NCBI Taxonomy" id="1052585"/>
    <lineage>
        <taxon>Bacteria</taxon>
        <taxon>Bacillati</taxon>
        <taxon>Bacillota</taxon>
        <taxon>Bacilli</taxon>
        <taxon>Bacillales</taxon>
        <taxon>Bacillaceae</taxon>
        <taxon>Bacillus</taxon>
    </lineage>
</organism>
<dbReference type="AlphaFoldDB" id="G4NTT2"/>
<keyword evidence="1" id="KW-1133">Transmembrane helix</keyword>
<feature type="transmembrane region" description="Helical" evidence="1">
    <location>
        <begin position="22"/>
        <end position="40"/>
    </location>
</feature>
<name>G4NTT2_BACS4</name>